<feature type="transmembrane region" description="Helical" evidence="1">
    <location>
        <begin position="7"/>
        <end position="28"/>
    </location>
</feature>
<evidence type="ECO:0000313" key="2">
    <source>
        <dbReference type="EMBL" id="MBE6266509.1"/>
    </source>
</evidence>
<evidence type="ECO:0000313" key="3">
    <source>
        <dbReference type="Proteomes" id="UP000763088"/>
    </source>
</evidence>
<keyword evidence="1" id="KW-0812">Transmembrane</keyword>
<keyword evidence="1" id="KW-0472">Membrane</keyword>
<dbReference type="AlphaFoldDB" id="A0A928GHR3"/>
<name>A0A928GHR3_XYLRU</name>
<sequence>MKQLINTYLGVALVFTGALLLIVSYLAGFTNNNLVLLTGLIIIILGAVLHVRHQKKGEKY</sequence>
<organism evidence="2 3">
    <name type="scientific">Xylanibacter ruminicola</name>
    <name type="common">Prevotella ruminicola</name>
    <dbReference type="NCBI Taxonomy" id="839"/>
    <lineage>
        <taxon>Bacteria</taxon>
        <taxon>Pseudomonadati</taxon>
        <taxon>Bacteroidota</taxon>
        <taxon>Bacteroidia</taxon>
        <taxon>Bacteroidales</taxon>
        <taxon>Prevotellaceae</taxon>
        <taxon>Xylanibacter</taxon>
    </lineage>
</organism>
<accession>A0A928GHR3</accession>
<protein>
    <submittedName>
        <fullName evidence="2">Uncharacterized protein</fullName>
    </submittedName>
</protein>
<comment type="caution">
    <text evidence="2">The sequence shown here is derived from an EMBL/GenBank/DDBJ whole genome shotgun (WGS) entry which is preliminary data.</text>
</comment>
<dbReference type="Proteomes" id="UP000763088">
    <property type="component" value="Unassembled WGS sequence"/>
</dbReference>
<gene>
    <name evidence="2" type="ORF">E7102_08575</name>
</gene>
<reference evidence="2" key="1">
    <citation type="submission" date="2019-04" db="EMBL/GenBank/DDBJ databases">
        <title>Evolution of Biomass-Degrading Anaerobic Consortia Revealed by Metagenomics.</title>
        <authorList>
            <person name="Peng X."/>
        </authorList>
    </citation>
    <scope>NUCLEOTIDE SEQUENCE</scope>
    <source>
        <strain evidence="2">SIG141</strain>
    </source>
</reference>
<proteinExistence type="predicted"/>
<feature type="transmembrane region" description="Helical" evidence="1">
    <location>
        <begin position="34"/>
        <end position="51"/>
    </location>
</feature>
<keyword evidence="1" id="KW-1133">Transmembrane helix</keyword>
<evidence type="ECO:0000256" key="1">
    <source>
        <dbReference type="SAM" id="Phobius"/>
    </source>
</evidence>
<dbReference type="EMBL" id="SUYD01000010">
    <property type="protein sequence ID" value="MBE6266509.1"/>
    <property type="molecule type" value="Genomic_DNA"/>
</dbReference>